<keyword evidence="3" id="KW-1185">Reference proteome</keyword>
<dbReference type="RefSeq" id="WP_132370975.1">
    <property type="nucleotide sequence ID" value="NZ_SMAN01000003.1"/>
</dbReference>
<protein>
    <recommendedName>
        <fullName evidence="1">YpoC-like domain-containing protein</fullName>
    </recommendedName>
</protein>
<feature type="domain" description="YpoC-like" evidence="1">
    <location>
        <begin position="3"/>
        <end position="105"/>
    </location>
</feature>
<evidence type="ECO:0000313" key="3">
    <source>
        <dbReference type="Proteomes" id="UP000294650"/>
    </source>
</evidence>
<proteinExistence type="predicted"/>
<evidence type="ECO:0000259" key="1">
    <source>
        <dbReference type="Pfam" id="PF21747"/>
    </source>
</evidence>
<organism evidence="2 3">
    <name type="scientific">Melghiribacillus thermohalophilus</name>
    <dbReference type="NCBI Taxonomy" id="1324956"/>
    <lineage>
        <taxon>Bacteria</taxon>
        <taxon>Bacillati</taxon>
        <taxon>Bacillota</taxon>
        <taxon>Bacilli</taxon>
        <taxon>Bacillales</taxon>
        <taxon>Bacillaceae</taxon>
        <taxon>Melghiribacillus</taxon>
    </lineage>
</organism>
<gene>
    <name evidence="2" type="ORF">EDD68_10396</name>
</gene>
<sequence>MNHDVKKIIDEWKKYEHDSSGNIRAETINIYIRKFKQALCLLNQLPFPENDSFDPLIDQMDYKPLNIKERLSFIEGRCGQRLSYIQLRECFRELEKMEARVRVLHRTNPK</sequence>
<dbReference type="EMBL" id="SMAN01000003">
    <property type="protein sequence ID" value="TCT25541.1"/>
    <property type="molecule type" value="Genomic_DNA"/>
</dbReference>
<reference evidence="2 3" key="1">
    <citation type="submission" date="2019-03" db="EMBL/GenBank/DDBJ databases">
        <title>Genomic Encyclopedia of Type Strains, Phase IV (KMG-IV): sequencing the most valuable type-strain genomes for metagenomic binning, comparative biology and taxonomic classification.</title>
        <authorList>
            <person name="Goeker M."/>
        </authorList>
    </citation>
    <scope>NUCLEOTIDE SEQUENCE [LARGE SCALE GENOMIC DNA]</scope>
    <source>
        <strain evidence="2 3">DSM 25894</strain>
    </source>
</reference>
<dbReference type="Proteomes" id="UP000294650">
    <property type="component" value="Unassembled WGS sequence"/>
</dbReference>
<dbReference type="Pfam" id="PF21747">
    <property type="entry name" value="YpoC"/>
    <property type="match status" value="1"/>
</dbReference>
<comment type="caution">
    <text evidence="2">The sequence shown here is derived from an EMBL/GenBank/DDBJ whole genome shotgun (WGS) entry which is preliminary data.</text>
</comment>
<dbReference type="InterPro" id="IPR048427">
    <property type="entry name" value="YpoC"/>
</dbReference>
<name>A0A4R3N884_9BACI</name>
<dbReference type="AlphaFoldDB" id="A0A4R3N884"/>
<dbReference type="OrthoDB" id="2360594at2"/>
<accession>A0A4R3N884</accession>
<evidence type="ECO:0000313" key="2">
    <source>
        <dbReference type="EMBL" id="TCT25541.1"/>
    </source>
</evidence>